<gene>
    <name evidence="2" type="ORF">BD293_3513</name>
</gene>
<dbReference type="Proteomes" id="UP000320582">
    <property type="component" value="Unassembled WGS sequence"/>
</dbReference>
<organism evidence="2 3">
    <name type="scientific">Roseinatronobacter monicus</name>
    <dbReference type="NCBI Taxonomy" id="393481"/>
    <lineage>
        <taxon>Bacteria</taxon>
        <taxon>Pseudomonadati</taxon>
        <taxon>Pseudomonadota</taxon>
        <taxon>Alphaproteobacteria</taxon>
        <taxon>Rhodobacterales</taxon>
        <taxon>Paracoccaceae</taxon>
        <taxon>Roseinatronobacter</taxon>
    </lineage>
</organism>
<evidence type="ECO:0000256" key="1">
    <source>
        <dbReference type="SAM" id="Phobius"/>
    </source>
</evidence>
<dbReference type="OrthoDB" id="7949130at2"/>
<comment type="caution">
    <text evidence="2">The sequence shown here is derived from an EMBL/GenBank/DDBJ whole genome shotgun (WGS) entry which is preliminary data.</text>
</comment>
<keyword evidence="1" id="KW-0812">Transmembrane</keyword>
<feature type="transmembrane region" description="Helical" evidence="1">
    <location>
        <begin position="103"/>
        <end position="122"/>
    </location>
</feature>
<dbReference type="Pfam" id="PF06055">
    <property type="entry name" value="ExoD"/>
    <property type="match status" value="1"/>
</dbReference>
<dbReference type="PANTHER" id="PTHR41795">
    <property type="entry name" value="EXOPOLYSACCHARIDE SYNTHESIS PROTEIN"/>
    <property type="match status" value="1"/>
</dbReference>
<protein>
    <submittedName>
        <fullName evidence="2">Exopolysaccharide synthesis protein ExoD</fullName>
    </submittedName>
</protein>
<reference evidence="2 3" key="1">
    <citation type="submission" date="2019-06" db="EMBL/GenBank/DDBJ databases">
        <title>Genomic Encyclopedia of Archaeal and Bacterial Type Strains, Phase II (KMG-II): from individual species to whole genera.</title>
        <authorList>
            <person name="Goeker M."/>
        </authorList>
    </citation>
    <scope>NUCLEOTIDE SEQUENCE [LARGE SCALE GENOMIC DNA]</scope>
    <source>
        <strain evidence="2 3">DSM 18423</strain>
    </source>
</reference>
<feature type="transmembrane region" description="Helical" evidence="1">
    <location>
        <begin position="78"/>
        <end position="98"/>
    </location>
</feature>
<name>A0A543KIB7_9RHOB</name>
<evidence type="ECO:0000313" key="3">
    <source>
        <dbReference type="Proteomes" id="UP000320582"/>
    </source>
</evidence>
<dbReference type="InterPro" id="IPR010331">
    <property type="entry name" value="ExoD"/>
</dbReference>
<evidence type="ECO:0000313" key="2">
    <source>
        <dbReference type="EMBL" id="TQM94823.1"/>
    </source>
</evidence>
<feature type="transmembrane region" description="Helical" evidence="1">
    <location>
        <begin position="52"/>
        <end position="72"/>
    </location>
</feature>
<dbReference type="EMBL" id="VFPT01000001">
    <property type="protein sequence ID" value="TQM94823.1"/>
    <property type="molecule type" value="Genomic_DNA"/>
</dbReference>
<keyword evidence="1" id="KW-0472">Membrane</keyword>
<dbReference type="PANTHER" id="PTHR41795:SF1">
    <property type="entry name" value="EXOPOLYSACCHARIDE SYNTHESIS PROTEIN"/>
    <property type="match status" value="1"/>
</dbReference>
<proteinExistence type="predicted"/>
<sequence>MAKKCTTQNQSAYVANPLNYLSPHPLKQQNLTRKCRSWVGWLDRMMKPRMAWLAKLPWNYVALLTCLAIAVTTPLMEFLPFVISIAAVAIGVFAAGILMRDGLVMLIGYALTAILVFASVQVA</sequence>
<keyword evidence="3" id="KW-1185">Reference proteome</keyword>
<dbReference type="AlphaFoldDB" id="A0A543KIB7"/>
<accession>A0A543KIB7</accession>
<keyword evidence="1" id="KW-1133">Transmembrane helix</keyword>